<dbReference type="EMBL" id="JAANBB010000290">
    <property type="protein sequence ID" value="KAF7544696.1"/>
    <property type="molecule type" value="Genomic_DNA"/>
</dbReference>
<evidence type="ECO:0000256" key="4">
    <source>
        <dbReference type="ARBA" id="ARBA00023136"/>
    </source>
</evidence>
<evidence type="ECO:0000256" key="2">
    <source>
        <dbReference type="ARBA" id="ARBA00022692"/>
    </source>
</evidence>
<feature type="domain" description="Rhodopsin" evidence="8">
    <location>
        <begin position="126"/>
        <end position="334"/>
    </location>
</feature>
<accession>A0A9P5H3Z3</accession>
<evidence type="ECO:0000256" key="3">
    <source>
        <dbReference type="ARBA" id="ARBA00022989"/>
    </source>
</evidence>
<evidence type="ECO:0000256" key="5">
    <source>
        <dbReference type="ARBA" id="ARBA00038359"/>
    </source>
</evidence>
<dbReference type="AlphaFoldDB" id="A0A9P5H3Z3"/>
<proteinExistence type="inferred from homology"/>
<evidence type="ECO:0000313" key="9">
    <source>
        <dbReference type="EMBL" id="KAF7544696.1"/>
    </source>
</evidence>
<dbReference type="InterPro" id="IPR049326">
    <property type="entry name" value="Rhodopsin_dom_fungi"/>
</dbReference>
<name>A0A9P5H3Z3_9HYPO</name>
<evidence type="ECO:0000256" key="6">
    <source>
        <dbReference type="SAM" id="MobiDB-lite"/>
    </source>
</evidence>
<reference evidence="9" key="1">
    <citation type="submission" date="2020-03" db="EMBL/GenBank/DDBJ databases">
        <title>Draft Genome Sequence of Cylindrodendrum hubeiense.</title>
        <authorList>
            <person name="Buettner E."/>
            <person name="Kellner H."/>
        </authorList>
    </citation>
    <scope>NUCLEOTIDE SEQUENCE</scope>
    <source>
        <strain evidence="9">IHI 201604</strain>
    </source>
</reference>
<feature type="region of interest" description="Disordered" evidence="6">
    <location>
        <begin position="453"/>
        <end position="570"/>
    </location>
</feature>
<comment type="similarity">
    <text evidence="5">Belongs to the SAT4 family.</text>
</comment>
<gene>
    <name evidence="9" type="ORF">G7Z17_g9748</name>
</gene>
<keyword evidence="2 7" id="KW-0812">Transmembrane</keyword>
<keyword evidence="4 7" id="KW-0472">Membrane</keyword>
<evidence type="ECO:0000259" key="8">
    <source>
        <dbReference type="Pfam" id="PF20684"/>
    </source>
</evidence>
<organism evidence="9 10">
    <name type="scientific">Cylindrodendrum hubeiense</name>
    <dbReference type="NCBI Taxonomy" id="595255"/>
    <lineage>
        <taxon>Eukaryota</taxon>
        <taxon>Fungi</taxon>
        <taxon>Dikarya</taxon>
        <taxon>Ascomycota</taxon>
        <taxon>Pezizomycotina</taxon>
        <taxon>Sordariomycetes</taxon>
        <taxon>Hypocreomycetidae</taxon>
        <taxon>Hypocreales</taxon>
        <taxon>Nectriaceae</taxon>
        <taxon>Cylindrodendrum</taxon>
    </lineage>
</organism>
<feature type="transmembrane region" description="Helical" evidence="7">
    <location>
        <begin position="145"/>
        <end position="167"/>
    </location>
</feature>
<feature type="compositionally biased region" description="Polar residues" evidence="6">
    <location>
        <begin position="501"/>
        <end position="516"/>
    </location>
</feature>
<dbReference type="Pfam" id="PF20684">
    <property type="entry name" value="Fung_rhodopsin"/>
    <property type="match status" value="1"/>
</dbReference>
<feature type="transmembrane region" description="Helical" evidence="7">
    <location>
        <begin position="273"/>
        <end position="299"/>
    </location>
</feature>
<feature type="transmembrane region" description="Helical" evidence="7">
    <location>
        <begin position="341"/>
        <end position="366"/>
    </location>
</feature>
<dbReference type="InterPro" id="IPR052337">
    <property type="entry name" value="SAT4-like"/>
</dbReference>
<feature type="transmembrane region" description="Helical" evidence="7">
    <location>
        <begin position="114"/>
        <end position="133"/>
    </location>
</feature>
<comment type="caution">
    <text evidence="9">The sequence shown here is derived from an EMBL/GenBank/DDBJ whole genome shotgun (WGS) entry which is preliminary data.</text>
</comment>
<dbReference type="PANTHER" id="PTHR33048:SF19">
    <property type="entry name" value="MEMBRANE PROTEIN PTH11-LIKE, PUTATIVE (AFU_ORTHOLOGUE AFUA_1G14080)-RELATED"/>
    <property type="match status" value="1"/>
</dbReference>
<dbReference type="GO" id="GO:0016020">
    <property type="term" value="C:membrane"/>
    <property type="evidence" value="ECO:0007669"/>
    <property type="project" value="UniProtKB-SubCell"/>
</dbReference>
<dbReference type="PANTHER" id="PTHR33048">
    <property type="entry name" value="PTH11-LIKE INTEGRAL MEMBRANE PROTEIN (AFU_ORTHOLOGUE AFUA_5G11245)"/>
    <property type="match status" value="1"/>
</dbReference>
<dbReference type="Proteomes" id="UP000722485">
    <property type="component" value="Unassembled WGS sequence"/>
</dbReference>
<feature type="transmembrane region" description="Helical" evidence="7">
    <location>
        <begin position="311"/>
        <end position="329"/>
    </location>
</feature>
<protein>
    <recommendedName>
        <fullName evidence="8">Rhodopsin domain-containing protein</fullName>
    </recommendedName>
</protein>
<feature type="transmembrane region" description="Helical" evidence="7">
    <location>
        <begin position="187"/>
        <end position="211"/>
    </location>
</feature>
<feature type="compositionally biased region" description="Basic and acidic residues" evidence="6">
    <location>
        <begin position="457"/>
        <end position="467"/>
    </location>
</feature>
<keyword evidence="3 7" id="KW-1133">Transmembrane helix</keyword>
<evidence type="ECO:0000313" key="10">
    <source>
        <dbReference type="Proteomes" id="UP000722485"/>
    </source>
</evidence>
<sequence length="578" mass="64710">MSHETITPGGVDFPILGPGQAHLTLGHAPQMGLNWQNRTLHGHSLHGQRSYGLGGYEQRALSPPSRTRFASLARRALCGGRRAWTAIAIAMTLYSDPPALREFKYDKPTLLVCWWATSFCTLIILLRLAGRFIRTERLFTEDRIAALALIPLYLRMGCVHYILLYGTNNANLDDVELSDEELRRKEIASGLVLASRIFYAATLWILKGTILEFLRRLTRATWERSWQTTLRVIRVILIATFVAVVISDLAECQPFSHYWQVLPDPGGQCRQGYAQLITMAVCNVFTDLLLVVFPVPIIVTSQMTVRRKVQLVMLFSLSLSVVGVTLYRVPNIIREDGRQQYRSLLASVELLFATASANSLVLGSFVRDRGLKKQKFRRASIAESFDPSLHPRRPTLHRHWGSDEDLVRDLGMTVDPELRDQPDTPEDGTPIQFMPAPIIRKLDQDLERWQFPQRQRSNAERSDDSLLTHDPLTLTRSEQMATPRRVSFFDVGGLLDPPRESNGSLRPGSYTSSNGDSGPAHSPPAPSVTAGSRGFRRGSTALLQDIGGFLGPRQTRPKTEPELRDPGGLLAHSIHALK</sequence>
<dbReference type="OrthoDB" id="5398233at2759"/>
<feature type="transmembrane region" description="Helical" evidence="7">
    <location>
        <begin position="232"/>
        <end position="250"/>
    </location>
</feature>
<evidence type="ECO:0000256" key="7">
    <source>
        <dbReference type="SAM" id="Phobius"/>
    </source>
</evidence>
<keyword evidence="10" id="KW-1185">Reference proteome</keyword>
<evidence type="ECO:0000256" key="1">
    <source>
        <dbReference type="ARBA" id="ARBA00004141"/>
    </source>
</evidence>
<comment type="subcellular location">
    <subcellularLocation>
        <location evidence="1">Membrane</location>
        <topology evidence="1">Multi-pass membrane protein</topology>
    </subcellularLocation>
</comment>